<reference evidence="5 6" key="1">
    <citation type="submission" date="2019-03" db="EMBL/GenBank/DDBJ databases">
        <title>Genomic Encyclopedia of Type Strains, Phase IV (KMG-IV): sequencing the most valuable type-strain genomes for metagenomic binning, comparative biology and taxonomic classification.</title>
        <authorList>
            <person name="Goeker M."/>
        </authorList>
    </citation>
    <scope>NUCLEOTIDE SEQUENCE [LARGE SCALE GENOMIC DNA]</scope>
    <source>
        <strain evidence="5 6">DSM 21100</strain>
    </source>
</reference>
<keyword evidence="2" id="KW-0378">Hydrolase</keyword>
<keyword evidence="3" id="KW-0812">Transmembrane</keyword>
<accession>A0A4R3KV09</accession>
<keyword evidence="3" id="KW-1133">Transmembrane helix</keyword>
<organism evidence="5 6">
    <name type="scientific">Anseongella ginsenosidimutans</name>
    <dbReference type="NCBI Taxonomy" id="496056"/>
    <lineage>
        <taxon>Bacteria</taxon>
        <taxon>Pseudomonadati</taxon>
        <taxon>Bacteroidota</taxon>
        <taxon>Sphingobacteriia</taxon>
        <taxon>Sphingobacteriales</taxon>
        <taxon>Sphingobacteriaceae</taxon>
        <taxon>Anseongella</taxon>
    </lineage>
</organism>
<dbReference type="PANTHER" id="PTHR31302">
    <property type="entry name" value="TRANSMEMBRANE PROTEIN WITH METALLOPHOSPHOESTERASE DOMAIN-RELATED"/>
    <property type="match status" value="1"/>
</dbReference>
<dbReference type="Proteomes" id="UP000295807">
    <property type="component" value="Unassembled WGS sequence"/>
</dbReference>
<feature type="transmembrane region" description="Helical" evidence="3">
    <location>
        <begin position="131"/>
        <end position="149"/>
    </location>
</feature>
<proteinExistence type="predicted"/>
<dbReference type="GO" id="GO:0009245">
    <property type="term" value="P:lipid A biosynthetic process"/>
    <property type="evidence" value="ECO:0007669"/>
    <property type="project" value="TreeGrafter"/>
</dbReference>
<dbReference type="EMBL" id="SMAD01000004">
    <property type="protein sequence ID" value="TCS87697.1"/>
    <property type="molecule type" value="Genomic_DNA"/>
</dbReference>
<comment type="caution">
    <text evidence="5">The sequence shown here is derived from an EMBL/GenBank/DDBJ whole genome shotgun (WGS) entry which is preliminary data.</text>
</comment>
<protein>
    <recommendedName>
        <fullName evidence="4">Calcineurin-like phosphoesterase domain-containing protein</fullName>
    </recommendedName>
</protein>
<dbReference type="GO" id="GO:0046872">
    <property type="term" value="F:metal ion binding"/>
    <property type="evidence" value="ECO:0007669"/>
    <property type="project" value="UniProtKB-KW"/>
</dbReference>
<dbReference type="GO" id="GO:0016020">
    <property type="term" value="C:membrane"/>
    <property type="evidence" value="ECO:0007669"/>
    <property type="project" value="GOC"/>
</dbReference>
<feature type="domain" description="Calcineurin-like phosphoesterase" evidence="4">
    <location>
        <begin position="178"/>
        <end position="357"/>
    </location>
</feature>
<dbReference type="Pfam" id="PF00149">
    <property type="entry name" value="Metallophos"/>
    <property type="match status" value="1"/>
</dbReference>
<evidence type="ECO:0000256" key="3">
    <source>
        <dbReference type="SAM" id="Phobius"/>
    </source>
</evidence>
<dbReference type="InterPro" id="IPR029052">
    <property type="entry name" value="Metallo-depent_PP-like"/>
</dbReference>
<dbReference type="Gene3D" id="3.60.21.10">
    <property type="match status" value="1"/>
</dbReference>
<dbReference type="AlphaFoldDB" id="A0A4R3KV09"/>
<dbReference type="SUPFAM" id="SSF56300">
    <property type="entry name" value="Metallo-dependent phosphatases"/>
    <property type="match status" value="1"/>
</dbReference>
<dbReference type="GO" id="GO:0008758">
    <property type="term" value="F:UDP-2,3-diacylglucosamine hydrolase activity"/>
    <property type="evidence" value="ECO:0007669"/>
    <property type="project" value="TreeGrafter"/>
</dbReference>
<sequence length="425" mass="47853">MPPENLKFAVIFTGDMLDRILMIIPVWLLLDLYFFQVLKSAAGGCSPPLRRSIYGFYWIYDMALIVALFYLKLSGSGIFSGFFFLLVGPMMLSILPKLLILPFLLVVDFARLGSYLAGNRKHPALPGRRKFINKALLSMSALPFGYVLFGITRGAYHYKVYRNTLYFEELPDAFDGFTITQLSDMHCGSFNDADAVKRGIDLANAQNSDLLVLTGDLVNNEAAELNPWKGIFSSLKAPFGVYSVLGNHDYGDYMDWSSEAAKEANLNELKKIQSEMGFRLLVDEHVKLEKDGQHINLAGVQNWGRRFRQYGDLDKAMEQVNEGTFSILLSHDPSHWEARVLSHAKPVYLTLAGHTHGMQFGIDIPWLKWSPAKYIYKQWAGIYQKGSRYINVNRGFGFLGFSGRVGIWPEISVITLKKGASPGRA</sequence>
<feature type="transmembrane region" description="Helical" evidence="3">
    <location>
        <begin position="53"/>
        <end position="71"/>
    </location>
</feature>
<feature type="transmembrane region" description="Helical" evidence="3">
    <location>
        <begin position="77"/>
        <end position="110"/>
    </location>
</feature>
<evidence type="ECO:0000313" key="5">
    <source>
        <dbReference type="EMBL" id="TCS87697.1"/>
    </source>
</evidence>
<evidence type="ECO:0000256" key="1">
    <source>
        <dbReference type="ARBA" id="ARBA00022723"/>
    </source>
</evidence>
<dbReference type="PANTHER" id="PTHR31302:SF31">
    <property type="entry name" value="PHOSPHODIESTERASE YAEI"/>
    <property type="match status" value="1"/>
</dbReference>
<keyword evidence="1" id="KW-0479">Metal-binding</keyword>
<dbReference type="CDD" id="cd07385">
    <property type="entry name" value="MPP_YkuE_C"/>
    <property type="match status" value="1"/>
</dbReference>
<dbReference type="InterPro" id="IPR004843">
    <property type="entry name" value="Calcineurin-like_PHP"/>
</dbReference>
<evidence type="ECO:0000256" key="2">
    <source>
        <dbReference type="ARBA" id="ARBA00022801"/>
    </source>
</evidence>
<gene>
    <name evidence="5" type="ORF">EDD80_10444</name>
</gene>
<keyword evidence="6" id="KW-1185">Reference proteome</keyword>
<evidence type="ECO:0000313" key="6">
    <source>
        <dbReference type="Proteomes" id="UP000295807"/>
    </source>
</evidence>
<feature type="transmembrane region" description="Helical" evidence="3">
    <location>
        <begin position="20"/>
        <end position="41"/>
    </location>
</feature>
<dbReference type="InterPro" id="IPR051158">
    <property type="entry name" value="Metallophosphoesterase_sf"/>
</dbReference>
<evidence type="ECO:0000259" key="4">
    <source>
        <dbReference type="Pfam" id="PF00149"/>
    </source>
</evidence>
<keyword evidence="3" id="KW-0472">Membrane</keyword>
<name>A0A4R3KV09_9SPHI</name>